<feature type="domain" description="Integrator complex subunit 5 C-terminal" evidence="2">
    <location>
        <begin position="72"/>
        <end position="662"/>
    </location>
</feature>
<evidence type="ECO:0000313" key="4">
    <source>
        <dbReference type="Proteomes" id="UP001620626"/>
    </source>
</evidence>
<organism evidence="3 4">
    <name type="scientific">Heterodera trifolii</name>
    <dbReference type="NCBI Taxonomy" id="157864"/>
    <lineage>
        <taxon>Eukaryota</taxon>
        <taxon>Metazoa</taxon>
        <taxon>Ecdysozoa</taxon>
        <taxon>Nematoda</taxon>
        <taxon>Chromadorea</taxon>
        <taxon>Rhabditida</taxon>
        <taxon>Tylenchina</taxon>
        <taxon>Tylenchomorpha</taxon>
        <taxon>Tylenchoidea</taxon>
        <taxon>Heteroderidae</taxon>
        <taxon>Heteroderinae</taxon>
        <taxon>Heterodera</taxon>
    </lineage>
</organism>
<reference evidence="3 4" key="1">
    <citation type="submission" date="2024-10" db="EMBL/GenBank/DDBJ databases">
        <authorList>
            <person name="Kim D."/>
        </authorList>
    </citation>
    <scope>NUCLEOTIDE SEQUENCE [LARGE SCALE GENOMIC DNA]</scope>
    <source>
        <strain evidence="3">BH-2024</strain>
    </source>
</reference>
<dbReference type="PANTHER" id="PTHR31697">
    <property type="entry name" value="INTEGRATOR COMPLEX SUBUNIT 5"/>
    <property type="match status" value="1"/>
</dbReference>
<dbReference type="InterPro" id="IPR040316">
    <property type="entry name" value="INTS5"/>
</dbReference>
<feature type="region of interest" description="Disordered" evidence="1">
    <location>
        <begin position="443"/>
        <end position="467"/>
    </location>
</feature>
<dbReference type="EMBL" id="JBICBT010001226">
    <property type="protein sequence ID" value="KAL3077613.1"/>
    <property type="molecule type" value="Genomic_DNA"/>
</dbReference>
<accession>A0ABD2IW97</accession>
<evidence type="ECO:0000256" key="1">
    <source>
        <dbReference type="SAM" id="MobiDB-lite"/>
    </source>
</evidence>
<protein>
    <recommendedName>
        <fullName evidence="2">Integrator complex subunit 5 C-terminal domain-containing protein</fullName>
    </recommendedName>
</protein>
<evidence type="ECO:0000259" key="2">
    <source>
        <dbReference type="Pfam" id="PF14838"/>
    </source>
</evidence>
<dbReference type="Pfam" id="PF14838">
    <property type="entry name" value="INTS5_C"/>
    <property type="match status" value="1"/>
</dbReference>
<sequence>MKRCNNLQLYWMSVQPPPTATHSQPTILPLPIQNWSHELGIEFGDVLIADLLRRMCSPDFSSPLAPSARWHDIPFFEQFRSDLQFQWTLLRSVLVGGNRGKLNAKLLSILFWTVSDREEWQKRTVARLIYAAKDDKELANLVSLVIAVLPQLCQHRQQSSGELGLMSAAILLALADARRFGTEWDQFVMATDASGSTDPKNGSKVVENVLTLIRWQQTAPEDSPIRHLGISLPDLRGQLQDALLGWTLDYVDSLLQQSGGTEDIFLQSKDGSSVGAPSLRVLDTFYSLMCIIVPQVQLPLRYHNKLLTKICALIVSMLRLVDRSHWGTPADGVDFVCRCFAISGKIFTAQIGASKTHLLAALVDEVFGSYDKLFSTDCGSSDKHFFNPSVGGCRDAGARFNFDAFRCLDFLNTDKKKEHSLLRDIRHLAMEWRSAAEVAHNGTLPRRRRRVDESGDQQKNSVTGECHKKEANELNRVESAIVRRLLFLNMVENLCALPPGPVGNGPYDTEMCQFLGQLLVDRFAGDGLTAHYTWLDWDEHERELSPQYLIVSQQIDRCPLLFDLLLLLSDLGFHGLFFCLPLIKAQFANVLSQLECTPLKDLPISVSIRQRCTQLFALLISADFFPDLIDICVEMLPETTNHEMAVLMRDLWNFLKSLFSMPPSPTSLQSSDVRPMPPPSPNRMDALTSKEGRLLTSTILLIGQRHIASMGPLLAKLVDLLGGVESEDISIVVEEEEDDEKAQQRTVEEGEEVDDEWAIERLYRPTAIPTAEIRRGTWEGRLPDGK</sequence>
<proteinExistence type="predicted"/>
<dbReference type="InterPro" id="IPR029444">
    <property type="entry name" value="INTS5_C"/>
</dbReference>
<gene>
    <name evidence="3" type="ORF">niasHT_036998</name>
</gene>
<name>A0ABD2IW97_9BILA</name>
<comment type="caution">
    <text evidence="3">The sequence shown here is derived from an EMBL/GenBank/DDBJ whole genome shotgun (WGS) entry which is preliminary data.</text>
</comment>
<keyword evidence="4" id="KW-1185">Reference proteome</keyword>
<dbReference type="AlphaFoldDB" id="A0ABD2IW97"/>
<dbReference type="PANTHER" id="PTHR31697:SF2">
    <property type="entry name" value="INTEGRATOR COMPLEX SUBUNIT 5"/>
    <property type="match status" value="1"/>
</dbReference>
<evidence type="ECO:0000313" key="3">
    <source>
        <dbReference type="EMBL" id="KAL3077613.1"/>
    </source>
</evidence>
<dbReference type="Proteomes" id="UP001620626">
    <property type="component" value="Unassembled WGS sequence"/>
</dbReference>